<evidence type="ECO:0000313" key="1">
    <source>
        <dbReference type="EMBL" id="MBB3876382.1"/>
    </source>
</evidence>
<comment type="caution">
    <text evidence="1">The sequence shown here is derived from an EMBL/GenBank/DDBJ whole genome shotgun (WGS) entry which is preliminary data.</text>
</comment>
<organism evidence="1 2">
    <name type="scientific">Sphingomonas aquatilis</name>
    <dbReference type="NCBI Taxonomy" id="93063"/>
    <lineage>
        <taxon>Bacteria</taxon>
        <taxon>Pseudomonadati</taxon>
        <taxon>Pseudomonadota</taxon>
        <taxon>Alphaproteobacteria</taxon>
        <taxon>Sphingomonadales</taxon>
        <taxon>Sphingomonadaceae</taxon>
        <taxon>Sphingomonas</taxon>
    </lineage>
</organism>
<reference evidence="1 2" key="1">
    <citation type="submission" date="2020-08" db="EMBL/GenBank/DDBJ databases">
        <title>Genomic Encyclopedia of Type Strains, Phase IV (KMG-IV): sequencing the most valuable type-strain genomes for metagenomic binning, comparative biology and taxonomic classification.</title>
        <authorList>
            <person name="Goeker M."/>
        </authorList>
    </citation>
    <scope>NUCLEOTIDE SEQUENCE [LARGE SCALE GENOMIC DNA]</scope>
    <source>
        <strain evidence="1 2">DSM 15581</strain>
    </source>
</reference>
<dbReference type="RefSeq" id="WP_017979164.1">
    <property type="nucleotide sequence ID" value="NZ_JACIDB010000005.1"/>
</dbReference>
<gene>
    <name evidence="1" type="ORF">GGR47_002632</name>
</gene>
<evidence type="ECO:0000313" key="2">
    <source>
        <dbReference type="Proteomes" id="UP000528945"/>
    </source>
</evidence>
<accession>A0AAW3TTY4</accession>
<dbReference type="GeneID" id="93800148"/>
<protein>
    <submittedName>
        <fullName evidence="1">Uncharacterized protein</fullName>
    </submittedName>
</protein>
<sequence length="50" mass="5731">MYDRHGQALDLLERALHLMDEEGRPLVAARIAAAIDDLLRDPKVREQHPN</sequence>
<keyword evidence="2" id="KW-1185">Reference proteome</keyword>
<dbReference type="Proteomes" id="UP000528945">
    <property type="component" value="Unassembled WGS sequence"/>
</dbReference>
<proteinExistence type="predicted"/>
<name>A0AAW3TTY4_9SPHN</name>
<dbReference type="EMBL" id="JACIDB010000005">
    <property type="protein sequence ID" value="MBB3876382.1"/>
    <property type="molecule type" value="Genomic_DNA"/>
</dbReference>
<dbReference type="AlphaFoldDB" id="A0AAW3TTY4"/>